<keyword evidence="8 10" id="KW-0472">Membrane</keyword>
<dbReference type="Pfam" id="PF01151">
    <property type="entry name" value="ELO"/>
    <property type="match status" value="1"/>
</dbReference>
<evidence type="ECO:0000256" key="2">
    <source>
        <dbReference type="ARBA" id="ARBA00022516"/>
    </source>
</evidence>
<name>A0A139WC79_TRICA</name>
<keyword evidence="3 10" id="KW-0808">Transferase</keyword>
<evidence type="ECO:0000256" key="10">
    <source>
        <dbReference type="RuleBase" id="RU361115"/>
    </source>
</evidence>
<comment type="catalytic activity">
    <reaction evidence="10">
        <text>a very-long-chain acyl-CoA + malonyl-CoA + H(+) = a very-long-chain 3-oxoacyl-CoA + CO2 + CoA</text>
        <dbReference type="Rhea" id="RHEA:32727"/>
        <dbReference type="ChEBI" id="CHEBI:15378"/>
        <dbReference type="ChEBI" id="CHEBI:16526"/>
        <dbReference type="ChEBI" id="CHEBI:57287"/>
        <dbReference type="ChEBI" id="CHEBI:57384"/>
        <dbReference type="ChEBI" id="CHEBI:90725"/>
        <dbReference type="ChEBI" id="CHEBI:90736"/>
        <dbReference type="EC" id="2.3.1.199"/>
    </reaction>
</comment>
<keyword evidence="2 10" id="KW-0444">Lipid biosynthesis</keyword>
<evidence type="ECO:0000313" key="12">
    <source>
        <dbReference type="Proteomes" id="UP000007266"/>
    </source>
</evidence>
<dbReference type="GO" id="GO:0034626">
    <property type="term" value="P:fatty acid elongation, polyunsaturated fatty acid"/>
    <property type="evidence" value="ECO:0000318"/>
    <property type="project" value="GO_Central"/>
</dbReference>
<reference evidence="11 12" key="1">
    <citation type="journal article" date="2008" name="Nature">
        <title>The genome of the model beetle and pest Tribolium castaneum.</title>
        <authorList>
            <consortium name="Tribolium Genome Sequencing Consortium"/>
            <person name="Richards S."/>
            <person name="Gibbs R.A."/>
            <person name="Weinstock G.M."/>
            <person name="Brown S.J."/>
            <person name="Denell R."/>
            <person name="Beeman R.W."/>
            <person name="Gibbs R."/>
            <person name="Beeman R.W."/>
            <person name="Brown S.J."/>
            <person name="Bucher G."/>
            <person name="Friedrich M."/>
            <person name="Grimmelikhuijzen C.J."/>
            <person name="Klingler M."/>
            <person name="Lorenzen M."/>
            <person name="Richards S."/>
            <person name="Roth S."/>
            <person name="Schroder R."/>
            <person name="Tautz D."/>
            <person name="Zdobnov E.M."/>
            <person name="Muzny D."/>
            <person name="Gibbs R.A."/>
            <person name="Weinstock G.M."/>
            <person name="Attaway T."/>
            <person name="Bell S."/>
            <person name="Buhay C.J."/>
            <person name="Chandrabose M.N."/>
            <person name="Chavez D."/>
            <person name="Clerk-Blankenburg K.P."/>
            <person name="Cree A."/>
            <person name="Dao M."/>
            <person name="Davis C."/>
            <person name="Chacko J."/>
            <person name="Dinh H."/>
            <person name="Dugan-Rocha S."/>
            <person name="Fowler G."/>
            <person name="Garner T.T."/>
            <person name="Garnes J."/>
            <person name="Gnirke A."/>
            <person name="Hawes A."/>
            <person name="Hernandez J."/>
            <person name="Hines S."/>
            <person name="Holder M."/>
            <person name="Hume J."/>
            <person name="Jhangiani S.N."/>
            <person name="Joshi V."/>
            <person name="Khan Z.M."/>
            <person name="Jackson L."/>
            <person name="Kovar C."/>
            <person name="Kowis A."/>
            <person name="Lee S."/>
            <person name="Lewis L.R."/>
            <person name="Margolis J."/>
            <person name="Morgan M."/>
            <person name="Nazareth L.V."/>
            <person name="Nguyen N."/>
            <person name="Okwuonu G."/>
            <person name="Parker D."/>
            <person name="Richards S."/>
            <person name="Ruiz S.J."/>
            <person name="Santibanez J."/>
            <person name="Savard J."/>
            <person name="Scherer S.E."/>
            <person name="Schneider B."/>
            <person name="Sodergren E."/>
            <person name="Tautz D."/>
            <person name="Vattahil S."/>
            <person name="Villasana D."/>
            <person name="White C.S."/>
            <person name="Wright R."/>
            <person name="Park Y."/>
            <person name="Beeman R.W."/>
            <person name="Lord J."/>
            <person name="Oppert B."/>
            <person name="Lorenzen M."/>
            <person name="Brown S."/>
            <person name="Wang L."/>
            <person name="Savard J."/>
            <person name="Tautz D."/>
            <person name="Richards S."/>
            <person name="Weinstock G."/>
            <person name="Gibbs R.A."/>
            <person name="Liu Y."/>
            <person name="Worley K."/>
            <person name="Weinstock G."/>
            <person name="Elsik C.G."/>
            <person name="Reese J.T."/>
            <person name="Elhaik E."/>
            <person name="Landan G."/>
            <person name="Graur D."/>
            <person name="Arensburger P."/>
            <person name="Atkinson P."/>
            <person name="Beeman R.W."/>
            <person name="Beidler J."/>
            <person name="Brown S.J."/>
            <person name="Demuth J.P."/>
            <person name="Drury D.W."/>
            <person name="Du Y.Z."/>
            <person name="Fujiwara H."/>
            <person name="Lorenzen M."/>
            <person name="Maselli V."/>
            <person name="Osanai M."/>
            <person name="Park Y."/>
            <person name="Robertson H.M."/>
            <person name="Tu Z."/>
            <person name="Wang J.J."/>
            <person name="Wang S."/>
            <person name="Richards S."/>
            <person name="Song H."/>
            <person name="Zhang L."/>
            <person name="Sodergren E."/>
            <person name="Werner D."/>
            <person name="Stanke M."/>
            <person name="Morgenstern B."/>
            <person name="Solovyev V."/>
            <person name="Kosarev P."/>
            <person name="Brown G."/>
            <person name="Chen H.C."/>
            <person name="Ermolaeva O."/>
            <person name="Hlavina W."/>
            <person name="Kapustin Y."/>
            <person name="Kiryutin B."/>
            <person name="Kitts P."/>
            <person name="Maglott D."/>
            <person name="Pruitt K."/>
            <person name="Sapojnikov V."/>
            <person name="Souvorov A."/>
            <person name="Mackey A.J."/>
            <person name="Waterhouse R.M."/>
            <person name="Wyder S."/>
            <person name="Zdobnov E.M."/>
            <person name="Zdobnov E.M."/>
            <person name="Wyder S."/>
            <person name="Kriventseva E.V."/>
            <person name="Kadowaki T."/>
            <person name="Bork P."/>
            <person name="Aranda M."/>
            <person name="Bao R."/>
            <person name="Beermann A."/>
            <person name="Berns N."/>
            <person name="Bolognesi R."/>
            <person name="Bonneton F."/>
            <person name="Bopp D."/>
            <person name="Brown S.J."/>
            <person name="Bucher G."/>
            <person name="Butts T."/>
            <person name="Chaumot A."/>
            <person name="Denell R.E."/>
            <person name="Ferrier D.E."/>
            <person name="Friedrich M."/>
            <person name="Gordon C.M."/>
            <person name="Jindra M."/>
            <person name="Klingler M."/>
            <person name="Lan Q."/>
            <person name="Lattorff H.M."/>
            <person name="Laudet V."/>
            <person name="von Levetsow C."/>
            <person name="Liu Z."/>
            <person name="Lutz R."/>
            <person name="Lynch J.A."/>
            <person name="da Fonseca R.N."/>
            <person name="Posnien N."/>
            <person name="Reuter R."/>
            <person name="Roth S."/>
            <person name="Savard J."/>
            <person name="Schinko J.B."/>
            <person name="Schmitt C."/>
            <person name="Schoppmeier M."/>
            <person name="Schroder R."/>
            <person name="Shippy T.D."/>
            <person name="Simonnet F."/>
            <person name="Marques-Souza H."/>
            <person name="Tautz D."/>
            <person name="Tomoyasu Y."/>
            <person name="Trauner J."/>
            <person name="Van der Zee M."/>
            <person name="Vervoort M."/>
            <person name="Wittkopp N."/>
            <person name="Wimmer E.A."/>
            <person name="Yang X."/>
            <person name="Jones A.K."/>
            <person name="Sattelle D.B."/>
            <person name="Ebert P.R."/>
            <person name="Nelson D."/>
            <person name="Scott J.G."/>
            <person name="Beeman R.W."/>
            <person name="Muthukrishnan S."/>
            <person name="Kramer K.J."/>
            <person name="Arakane Y."/>
            <person name="Beeman R.W."/>
            <person name="Zhu Q."/>
            <person name="Hogenkamp D."/>
            <person name="Dixit R."/>
            <person name="Oppert B."/>
            <person name="Jiang H."/>
            <person name="Zou Z."/>
            <person name="Marshall J."/>
            <person name="Elpidina E."/>
            <person name="Vinokurov K."/>
            <person name="Oppert C."/>
            <person name="Zou Z."/>
            <person name="Evans J."/>
            <person name="Lu Z."/>
            <person name="Zhao P."/>
            <person name="Sumathipala N."/>
            <person name="Altincicek B."/>
            <person name="Vilcinskas A."/>
            <person name="Williams M."/>
            <person name="Hultmark D."/>
            <person name="Hetru C."/>
            <person name="Jiang H."/>
            <person name="Grimmelikhuijzen C.J."/>
            <person name="Hauser F."/>
            <person name="Cazzamali G."/>
            <person name="Williamson M."/>
            <person name="Park Y."/>
            <person name="Li B."/>
            <person name="Tanaka Y."/>
            <person name="Predel R."/>
            <person name="Neupert S."/>
            <person name="Schachtner J."/>
            <person name="Verleyen P."/>
            <person name="Raible F."/>
            <person name="Bork P."/>
            <person name="Friedrich M."/>
            <person name="Walden K.K."/>
            <person name="Robertson H.M."/>
            <person name="Angeli S."/>
            <person name="Foret S."/>
            <person name="Bucher G."/>
            <person name="Schuetz S."/>
            <person name="Maleszka R."/>
            <person name="Wimmer E.A."/>
            <person name="Beeman R.W."/>
            <person name="Lorenzen M."/>
            <person name="Tomoyasu Y."/>
            <person name="Miller S.C."/>
            <person name="Grossmann D."/>
            <person name="Bucher G."/>
        </authorList>
    </citation>
    <scope>NUCLEOTIDE SEQUENCE [LARGE SCALE GENOMIC DNA]</scope>
    <source>
        <strain evidence="11 12">Georgia GA2</strain>
    </source>
</reference>
<evidence type="ECO:0000256" key="5">
    <source>
        <dbReference type="ARBA" id="ARBA00022832"/>
    </source>
</evidence>
<comment type="subcellular location">
    <subcellularLocation>
        <location evidence="1">Membrane</location>
        <topology evidence="1">Multi-pass membrane protein</topology>
    </subcellularLocation>
</comment>
<gene>
    <name evidence="11" type="primary">AUGUSTUS-3.0.2_34276</name>
    <name evidence="11" type="ORF">TcasGA2_TC034276</name>
</gene>
<dbReference type="InterPro" id="IPR002076">
    <property type="entry name" value="ELO_fam"/>
</dbReference>
<dbReference type="STRING" id="7070.A0A139WC79"/>
<feature type="transmembrane region" description="Helical" evidence="10">
    <location>
        <begin position="6"/>
        <end position="25"/>
    </location>
</feature>
<keyword evidence="12" id="KW-1185">Reference proteome</keyword>
<sequence length="239" mass="28484">MSSPGPTVAVCLSYVFLVKFVGPKVMEKKNPFSLRKILMAYNFFQVIFSAWLFYEFCASGWLTGEYSFRCQPIDISANPRTMRMVNVTWWYFFSKFTELVETIFFIMRKKFNQVNALHVFHHGIMPVSAWVATKYYPNGHGTFPGLLNTFVHVIMYSYYFLSAFGPEVQKYLWWKKYLTRLQMIQFVIIMFHALQLLVVDCNFPRIFIWYMGLLALSFYTLFKNFYDKEYKAKQNNKCK</sequence>
<keyword evidence="4 10" id="KW-0812">Transmembrane</keyword>
<keyword evidence="6 10" id="KW-1133">Transmembrane helix</keyword>
<evidence type="ECO:0000256" key="6">
    <source>
        <dbReference type="ARBA" id="ARBA00022989"/>
    </source>
</evidence>
<dbReference type="EC" id="2.3.1.199" evidence="10"/>
<evidence type="ECO:0000256" key="8">
    <source>
        <dbReference type="ARBA" id="ARBA00023136"/>
    </source>
</evidence>
<dbReference type="InParanoid" id="A0A139WC79"/>
<dbReference type="GO" id="GO:0030148">
    <property type="term" value="P:sphingolipid biosynthetic process"/>
    <property type="evidence" value="ECO:0000318"/>
    <property type="project" value="GO_Central"/>
</dbReference>
<feature type="transmembrane region" description="Helical" evidence="10">
    <location>
        <begin position="145"/>
        <end position="165"/>
    </location>
</feature>
<dbReference type="GO" id="GO:0034625">
    <property type="term" value="P:fatty acid elongation, monounsaturated fatty acid"/>
    <property type="evidence" value="ECO:0000318"/>
    <property type="project" value="GO_Central"/>
</dbReference>
<feature type="transmembrane region" description="Helical" evidence="10">
    <location>
        <begin position="89"/>
        <end position="107"/>
    </location>
</feature>
<evidence type="ECO:0000256" key="9">
    <source>
        <dbReference type="ARBA" id="ARBA00023160"/>
    </source>
</evidence>
<dbReference type="Proteomes" id="UP000007266">
    <property type="component" value="Linkage group 9"/>
</dbReference>
<dbReference type="PANTHER" id="PTHR11157:SF167">
    <property type="entry name" value="ELONGATION OF VERY LONG CHAIN FATTY ACIDS PROTEIN"/>
    <property type="match status" value="1"/>
</dbReference>
<keyword evidence="9 10" id="KW-0275">Fatty acid biosynthesis</keyword>
<dbReference type="EMBL" id="KQ971371">
    <property type="protein sequence ID" value="KYB25455.1"/>
    <property type="molecule type" value="Genomic_DNA"/>
</dbReference>
<evidence type="ECO:0000256" key="7">
    <source>
        <dbReference type="ARBA" id="ARBA00023098"/>
    </source>
</evidence>
<organism evidence="11 12">
    <name type="scientific">Tribolium castaneum</name>
    <name type="common">Red flour beetle</name>
    <dbReference type="NCBI Taxonomy" id="7070"/>
    <lineage>
        <taxon>Eukaryota</taxon>
        <taxon>Metazoa</taxon>
        <taxon>Ecdysozoa</taxon>
        <taxon>Arthropoda</taxon>
        <taxon>Hexapoda</taxon>
        <taxon>Insecta</taxon>
        <taxon>Pterygota</taxon>
        <taxon>Neoptera</taxon>
        <taxon>Endopterygota</taxon>
        <taxon>Coleoptera</taxon>
        <taxon>Polyphaga</taxon>
        <taxon>Cucujiformia</taxon>
        <taxon>Tenebrionidae</taxon>
        <taxon>Tenebrionidae incertae sedis</taxon>
        <taxon>Tribolium</taxon>
    </lineage>
</organism>
<dbReference type="PANTHER" id="PTHR11157">
    <property type="entry name" value="FATTY ACID ACYL TRANSFERASE-RELATED"/>
    <property type="match status" value="1"/>
</dbReference>
<feature type="transmembrane region" description="Helical" evidence="10">
    <location>
        <begin position="114"/>
        <end position="133"/>
    </location>
</feature>
<evidence type="ECO:0000256" key="1">
    <source>
        <dbReference type="ARBA" id="ARBA00004141"/>
    </source>
</evidence>
<evidence type="ECO:0000256" key="3">
    <source>
        <dbReference type="ARBA" id="ARBA00022679"/>
    </source>
</evidence>
<dbReference type="OMA" id="DPRVISW"/>
<keyword evidence="5 10" id="KW-0276">Fatty acid metabolism</keyword>
<feature type="transmembrane region" description="Helical" evidence="10">
    <location>
        <begin position="206"/>
        <end position="226"/>
    </location>
</feature>
<accession>A0A139WC79</accession>
<dbReference type="GO" id="GO:0019367">
    <property type="term" value="P:fatty acid elongation, saturated fatty acid"/>
    <property type="evidence" value="ECO:0000318"/>
    <property type="project" value="GO_Central"/>
</dbReference>
<proteinExistence type="inferred from homology"/>
<dbReference type="GO" id="GO:0009922">
    <property type="term" value="F:fatty acid elongase activity"/>
    <property type="evidence" value="ECO:0000318"/>
    <property type="project" value="GO_Central"/>
</dbReference>
<dbReference type="GO" id="GO:0005789">
    <property type="term" value="C:endoplasmic reticulum membrane"/>
    <property type="evidence" value="ECO:0000318"/>
    <property type="project" value="GO_Central"/>
</dbReference>
<dbReference type="GO" id="GO:0042761">
    <property type="term" value="P:very long-chain fatty acid biosynthetic process"/>
    <property type="evidence" value="ECO:0000318"/>
    <property type="project" value="GO_Central"/>
</dbReference>
<evidence type="ECO:0000256" key="4">
    <source>
        <dbReference type="ARBA" id="ARBA00022692"/>
    </source>
</evidence>
<dbReference type="AlphaFoldDB" id="A0A139WC79"/>
<comment type="similarity">
    <text evidence="10">Belongs to the ELO family.</text>
</comment>
<keyword evidence="7 10" id="KW-0443">Lipid metabolism</keyword>
<reference evidence="11 12" key="2">
    <citation type="journal article" date="2010" name="Nucleic Acids Res.">
        <title>BeetleBase in 2010: revisions to provide comprehensive genomic information for Tribolium castaneum.</title>
        <authorList>
            <person name="Kim H.S."/>
            <person name="Murphy T."/>
            <person name="Xia J."/>
            <person name="Caragea D."/>
            <person name="Park Y."/>
            <person name="Beeman R.W."/>
            <person name="Lorenzen M.D."/>
            <person name="Butcher S."/>
            <person name="Manak J.R."/>
            <person name="Brown S.J."/>
        </authorList>
    </citation>
    <scope>GENOME REANNOTATION</scope>
    <source>
        <strain evidence="11 12">Georgia GA2</strain>
    </source>
</reference>
<feature type="transmembrane region" description="Helical" evidence="10">
    <location>
        <begin position="177"/>
        <end position="194"/>
    </location>
</feature>
<protein>
    <recommendedName>
        <fullName evidence="10">Elongation of very long chain fatty acids protein</fullName>
        <ecNumber evidence="10">2.3.1.199</ecNumber>
    </recommendedName>
    <alternativeName>
        <fullName evidence="10">Very-long-chain 3-oxoacyl-CoA synthase</fullName>
    </alternativeName>
</protein>
<feature type="transmembrane region" description="Helical" evidence="10">
    <location>
        <begin position="37"/>
        <end position="54"/>
    </location>
</feature>
<evidence type="ECO:0000313" key="11">
    <source>
        <dbReference type="EMBL" id="KYB25455.1"/>
    </source>
</evidence>